<evidence type="ECO:0000256" key="1">
    <source>
        <dbReference type="SAM" id="MobiDB-lite"/>
    </source>
</evidence>
<dbReference type="EMBL" id="JABFTP020000108">
    <property type="protein sequence ID" value="KAL3278523.1"/>
    <property type="molecule type" value="Genomic_DNA"/>
</dbReference>
<feature type="region of interest" description="Disordered" evidence="1">
    <location>
        <begin position="130"/>
        <end position="161"/>
    </location>
</feature>
<comment type="caution">
    <text evidence="2">The sequence shown here is derived from an EMBL/GenBank/DDBJ whole genome shotgun (WGS) entry which is preliminary data.</text>
</comment>
<proteinExistence type="predicted"/>
<dbReference type="Proteomes" id="UP001516400">
    <property type="component" value="Unassembled WGS sequence"/>
</dbReference>
<evidence type="ECO:0000313" key="3">
    <source>
        <dbReference type="Proteomes" id="UP001516400"/>
    </source>
</evidence>
<reference evidence="2 3" key="1">
    <citation type="journal article" date="2021" name="BMC Biol.">
        <title>Horizontally acquired antibacterial genes associated with adaptive radiation of ladybird beetles.</title>
        <authorList>
            <person name="Li H.S."/>
            <person name="Tang X.F."/>
            <person name="Huang Y.H."/>
            <person name="Xu Z.Y."/>
            <person name="Chen M.L."/>
            <person name="Du X.Y."/>
            <person name="Qiu B.Y."/>
            <person name="Chen P.T."/>
            <person name="Zhang W."/>
            <person name="Slipinski A."/>
            <person name="Escalona H.E."/>
            <person name="Waterhouse R.M."/>
            <person name="Zwick A."/>
            <person name="Pang H."/>
        </authorList>
    </citation>
    <scope>NUCLEOTIDE SEQUENCE [LARGE SCALE GENOMIC DNA]</scope>
    <source>
        <strain evidence="2">SYSU2018</strain>
    </source>
</reference>
<dbReference type="AlphaFoldDB" id="A0ABD2NIE4"/>
<evidence type="ECO:0000313" key="2">
    <source>
        <dbReference type="EMBL" id="KAL3278523.1"/>
    </source>
</evidence>
<sequence length="249" mass="28328">MTETSRCHLDNVKVLNVKRLTSRRSRKHNLQSPIFIIHITAESNMKNSTSVQYIDNTAVWFEKLFRNGPIQCTRCQRMDQASANSALPYRCVKCSESHEPGKCQITEKTTRVNLYCVLCRKTWHPAPYNQYPSKNKSNNQPNSAITSQAKNTVERAVPTTTQKPREITKVAPVKPGTSFAQMVAKNTANAKRETAKSAHMATVAPINTFTEKFQKMFDCVNEMKDQLSSLTEDVKEKSLFIKNFESNFN</sequence>
<protein>
    <submittedName>
        <fullName evidence="2">Uncharacterized protein</fullName>
    </submittedName>
</protein>
<organism evidence="2 3">
    <name type="scientific">Cryptolaemus montrouzieri</name>
    <dbReference type="NCBI Taxonomy" id="559131"/>
    <lineage>
        <taxon>Eukaryota</taxon>
        <taxon>Metazoa</taxon>
        <taxon>Ecdysozoa</taxon>
        <taxon>Arthropoda</taxon>
        <taxon>Hexapoda</taxon>
        <taxon>Insecta</taxon>
        <taxon>Pterygota</taxon>
        <taxon>Neoptera</taxon>
        <taxon>Endopterygota</taxon>
        <taxon>Coleoptera</taxon>
        <taxon>Polyphaga</taxon>
        <taxon>Cucujiformia</taxon>
        <taxon>Coccinelloidea</taxon>
        <taxon>Coccinellidae</taxon>
        <taxon>Scymninae</taxon>
        <taxon>Scymnini</taxon>
        <taxon>Cryptolaemus</taxon>
    </lineage>
</organism>
<name>A0ABD2NIE4_9CUCU</name>
<keyword evidence="3" id="KW-1185">Reference proteome</keyword>
<accession>A0ABD2NIE4</accession>
<gene>
    <name evidence="2" type="ORF">HHI36_024056</name>
</gene>
<feature type="compositionally biased region" description="Low complexity" evidence="1">
    <location>
        <begin position="132"/>
        <end position="143"/>
    </location>
</feature>